<dbReference type="InterPro" id="IPR002797">
    <property type="entry name" value="Polysacc_synth"/>
</dbReference>
<feature type="transmembrane region" description="Helical" evidence="6">
    <location>
        <begin position="188"/>
        <end position="207"/>
    </location>
</feature>
<dbReference type="RefSeq" id="WP_255228118.1">
    <property type="nucleotide sequence ID" value="NZ_JAJEKE010000013.1"/>
</dbReference>
<feature type="transmembrane region" description="Helical" evidence="6">
    <location>
        <begin position="485"/>
        <end position="506"/>
    </location>
</feature>
<dbReference type="CDD" id="cd13124">
    <property type="entry name" value="MATE_SpoVB_like"/>
    <property type="match status" value="1"/>
</dbReference>
<evidence type="ECO:0000313" key="7">
    <source>
        <dbReference type="EMBL" id="MCQ1530595.1"/>
    </source>
</evidence>
<evidence type="ECO:0000256" key="5">
    <source>
        <dbReference type="ARBA" id="ARBA00023136"/>
    </source>
</evidence>
<comment type="subcellular location">
    <subcellularLocation>
        <location evidence="1">Cell membrane</location>
        <topology evidence="1">Multi-pass membrane protein</topology>
    </subcellularLocation>
</comment>
<sequence length="533" mass="57054">MENNKHSFVKGALILTIAGIISKVLGAIYRIPLGQIITSEGLAYHQTAYDLYILMLTFSSYAIPTAISKLVSERLEVGRNDEAHKIFRVAMALLAVIGLALSVILFFNAEAFSQAFKNPGSYLAVLAVSPAIFTVSISGAFRGYFQGMQNMAPSAVSQVTEQISRVLVGFLLAYMLLPKGYMASAAGAIFGTTIGGLVSFFTLYIIYAKKKRAIKAELARFKGRGTESTGSIINRIIKFSLPIMIGGSIMPIMSLLDTFIVMDRLQAAGFDQMVATKLFGQLKGMATSFINLPQVFTISLAASLVPSISESMAKNDMDSVRRKSRLALKMSLILGLPAAMGLFILAGPIMRMFYPNEGASLGIALMYVSPAVIFLTLVQTMTGILQGMGKEKIPVTNMVAGASVKAVVSYVLTSMPALNINGAAIGTVLGYAVATVLNLNALRKYQKKGLGIISITAKPAIASIAMTLVAYFSYKLLHASIESKYVPTLVSISLAALAYVIVLVVIRGITEEELDTAPGGKKLARMLKKKGLL</sequence>
<feature type="transmembrane region" description="Helical" evidence="6">
    <location>
        <begin position="393"/>
        <end position="412"/>
    </location>
</feature>
<feature type="transmembrane region" description="Helical" evidence="6">
    <location>
        <begin position="449"/>
        <end position="473"/>
    </location>
</feature>
<accession>A0ABT1NH13</accession>
<feature type="transmembrane region" description="Helical" evidence="6">
    <location>
        <begin position="326"/>
        <end position="349"/>
    </location>
</feature>
<evidence type="ECO:0000256" key="4">
    <source>
        <dbReference type="ARBA" id="ARBA00022989"/>
    </source>
</evidence>
<feature type="transmembrane region" description="Helical" evidence="6">
    <location>
        <begin position="241"/>
        <end position="262"/>
    </location>
</feature>
<reference evidence="7 8" key="1">
    <citation type="submission" date="2021-10" db="EMBL/GenBank/DDBJ databases">
        <title>Lutispora strain m25 sp. nov., a thermophilic, non-spore-forming bacterium isolated from a lab-scale methanogenic bioreactor digesting anaerobic sludge.</title>
        <authorList>
            <person name="El Houari A."/>
            <person name="Mcdonald J."/>
        </authorList>
    </citation>
    <scope>NUCLEOTIDE SEQUENCE [LARGE SCALE GENOMIC DNA]</scope>
    <source>
        <strain evidence="8">m25</strain>
    </source>
</reference>
<feature type="transmembrane region" description="Helical" evidence="6">
    <location>
        <begin position="51"/>
        <end position="68"/>
    </location>
</feature>
<evidence type="ECO:0000313" key="8">
    <source>
        <dbReference type="Proteomes" id="UP001651880"/>
    </source>
</evidence>
<dbReference type="PIRSF" id="PIRSF038958">
    <property type="entry name" value="PG_synth_SpoVB"/>
    <property type="match status" value="1"/>
</dbReference>
<protein>
    <submittedName>
        <fullName evidence="7">Polysaccharide biosynthesis protein</fullName>
    </submittedName>
</protein>
<feature type="transmembrane region" description="Helical" evidence="6">
    <location>
        <begin position="121"/>
        <end position="145"/>
    </location>
</feature>
<dbReference type="InterPro" id="IPR024923">
    <property type="entry name" value="PG_synth_SpoVB"/>
</dbReference>
<keyword evidence="4 6" id="KW-1133">Transmembrane helix</keyword>
<dbReference type="EMBL" id="JAJEKE010000013">
    <property type="protein sequence ID" value="MCQ1530595.1"/>
    <property type="molecule type" value="Genomic_DNA"/>
</dbReference>
<keyword evidence="3 6" id="KW-0812">Transmembrane</keyword>
<comment type="caution">
    <text evidence="7">The sequence shown here is derived from an EMBL/GenBank/DDBJ whole genome shotgun (WGS) entry which is preliminary data.</text>
</comment>
<feature type="transmembrane region" description="Helical" evidence="6">
    <location>
        <begin position="12"/>
        <end position="31"/>
    </location>
</feature>
<gene>
    <name evidence="7" type="ORF">LJD61_13720</name>
</gene>
<feature type="transmembrane region" description="Helical" evidence="6">
    <location>
        <begin position="166"/>
        <end position="182"/>
    </location>
</feature>
<feature type="transmembrane region" description="Helical" evidence="6">
    <location>
        <begin position="89"/>
        <end position="109"/>
    </location>
</feature>
<dbReference type="PANTHER" id="PTHR30250">
    <property type="entry name" value="PST FAMILY PREDICTED COLANIC ACID TRANSPORTER"/>
    <property type="match status" value="1"/>
</dbReference>
<name>A0ABT1NH13_9FIRM</name>
<keyword evidence="8" id="KW-1185">Reference proteome</keyword>
<feature type="transmembrane region" description="Helical" evidence="6">
    <location>
        <begin position="361"/>
        <end position="381"/>
    </location>
</feature>
<proteinExistence type="predicted"/>
<feature type="transmembrane region" description="Helical" evidence="6">
    <location>
        <begin position="282"/>
        <end position="305"/>
    </location>
</feature>
<evidence type="ECO:0000256" key="2">
    <source>
        <dbReference type="ARBA" id="ARBA00022475"/>
    </source>
</evidence>
<keyword evidence="5 6" id="KW-0472">Membrane</keyword>
<evidence type="ECO:0000256" key="6">
    <source>
        <dbReference type="SAM" id="Phobius"/>
    </source>
</evidence>
<dbReference type="InterPro" id="IPR050833">
    <property type="entry name" value="Poly_Biosynth_Transport"/>
</dbReference>
<dbReference type="Proteomes" id="UP001651880">
    <property type="component" value="Unassembled WGS sequence"/>
</dbReference>
<organism evidence="7 8">
    <name type="scientific">Lutispora saccharofermentans</name>
    <dbReference type="NCBI Taxonomy" id="3024236"/>
    <lineage>
        <taxon>Bacteria</taxon>
        <taxon>Bacillati</taxon>
        <taxon>Bacillota</taxon>
        <taxon>Clostridia</taxon>
        <taxon>Lutisporales</taxon>
        <taxon>Lutisporaceae</taxon>
        <taxon>Lutispora</taxon>
    </lineage>
</organism>
<dbReference type="Pfam" id="PF01943">
    <property type="entry name" value="Polysacc_synt"/>
    <property type="match status" value="1"/>
</dbReference>
<keyword evidence="2" id="KW-1003">Cell membrane</keyword>
<evidence type="ECO:0000256" key="3">
    <source>
        <dbReference type="ARBA" id="ARBA00022692"/>
    </source>
</evidence>
<dbReference type="PANTHER" id="PTHR30250:SF21">
    <property type="entry name" value="LIPID II FLIPPASE MURJ"/>
    <property type="match status" value="1"/>
</dbReference>
<evidence type="ECO:0000256" key="1">
    <source>
        <dbReference type="ARBA" id="ARBA00004651"/>
    </source>
</evidence>
<feature type="transmembrane region" description="Helical" evidence="6">
    <location>
        <begin position="418"/>
        <end position="437"/>
    </location>
</feature>